<organism evidence="1 2">
    <name type="scientific">Desulforamulus putei DSM 12395</name>
    <dbReference type="NCBI Taxonomy" id="1121429"/>
    <lineage>
        <taxon>Bacteria</taxon>
        <taxon>Bacillati</taxon>
        <taxon>Bacillota</taxon>
        <taxon>Clostridia</taxon>
        <taxon>Eubacteriales</taxon>
        <taxon>Peptococcaceae</taxon>
        <taxon>Desulforamulus</taxon>
    </lineage>
</organism>
<accession>A0A1M4ZCQ8</accession>
<proteinExistence type="predicted"/>
<protein>
    <submittedName>
        <fullName evidence="1">Uncharacterized protein</fullName>
    </submittedName>
</protein>
<evidence type="ECO:0000313" key="2">
    <source>
        <dbReference type="Proteomes" id="UP000184148"/>
    </source>
</evidence>
<dbReference type="AlphaFoldDB" id="A0A1M4ZCQ8"/>
<dbReference type="STRING" id="1121429.SAMN02745133_01955"/>
<dbReference type="RefSeq" id="WP_073239210.1">
    <property type="nucleotide sequence ID" value="NZ_FQUY01000013.1"/>
</dbReference>
<dbReference type="Proteomes" id="UP000184148">
    <property type="component" value="Unassembled WGS sequence"/>
</dbReference>
<dbReference type="EMBL" id="FQUY01000013">
    <property type="protein sequence ID" value="SHF15801.1"/>
    <property type="molecule type" value="Genomic_DNA"/>
</dbReference>
<name>A0A1M4ZCQ8_9FIRM</name>
<gene>
    <name evidence="1" type="ORF">SAMN02745133_01955</name>
</gene>
<sequence length="66" mass="7795">MQRHERSKVLLHRTRIIKKRAIALGEEEGNWLSKASFDFSIDNGSKKYHRAKENAQWMQEIKELVG</sequence>
<reference evidence="2" key="1">
    <citation type="submission" date="2016-11" db="EMBL/GenBank/DDBJ databases">
        <authorList>
            <person name="Varghese N."/>
            <person name="Submissions S."/>
        </authorList>
    </citation>
    <scope>NUCLEOTIDE SEQUENCE [LARGE SCALE GENOMIC DNA]</scope>
    <source>
        <strain evidence="2">DSM 12395</strain>
    </source>
</reference>
<evidence type="ECO:0000313" key="1">
    <source>
        <dbReference type="EMBL" id="SHF15801.1"/>
    </source>
</evidence>
<keyword evidence="2" id="KW-1185">Reference proteome</keyword>